<feature type="compositionally biased region" description="Low complexity" evidence="2">
    <location>
        <begin position="547"/>
        <end position="557"/>
    </location>
</feature>
<dbReference type="Gene3D" id="1.10.10.10">
    <property type="entry name" value="Winged helix-like DNA-binding domain superfamily/Winged helix DNA-binding domain"/>
    <property type="match status" value="1"/>
</dbReference>
<dbReference type="KEGG" id="acan:ACA1_383120"/>
<feature type="compositionally biased region" description="Low complexity" evidence="2">
    <location>
        <begin position="483"/>
        <end position="503"/>
    </location>
</feature>
<feature type="compositionally biased region" description="Basic and acidic residues" evidence="2">
    <location>
        <begin position="60"/>
        <end position="73"/>
    </location>
</feature>
<feature type="region of interest" description="Disordered" evidence="2">
    <location>
        <begin position="1"/>
        <end position="112"/>
    </location>
</feature>
<dbReference type="InterPro" id="IPR036390">
    <property type="entry name" value="WH_DNA-bd_sf"/>
</dbReference>
<dbReference type="RefSeq" id="XP_004338814.1">
    <property type="nucleotide sequence ID" value="XM_004338766.1"/>
</dbReference>
<proteinExistence type="predicted"/>
<keyword evidence="1" id="KW-0238">DNA-binding</keyword>
<feature type="region of interest" description="Disordered" evidence="2">
    <location>
        <begin position="547"/>
        <end position="666"/>
    </location>
</feature>
<feature type="region of interest" description="Disordered" evidence="2">
    <location>
        <begin position="215"/>
        <end position="322"/>
    </location>
</feature>
<feature type="compositionally biased region" description="Acidic residues" evidence="2">
    <location>
        <begin position="74"/>
        <end position="91"/>
    </location>
</feature>
<feature type="compositionally biased region" description="Low complexity" evidence="2">
    <location>
        <begin position="311"/>
        <end position="322"/>
    </location>
</feature>
<protein>
    <submittedName>
        <fullName evidence="4">RFX DNAbinding domain containing protein</fullName>
    </submittedName>
</protein>
<evidence type="ECO:0000259" key="3">
    <source>
        <dbReference type="PROSITE" id="PS51526"/>
    </source>
</evidence>
<feature type="region of interest" description="Disordered" evidence="2">
    <location>
        <begin position="376"/>
        <end position="515"/>
    </location>
</feature>
<keyword evidence="5" id="KW-1185">Reference proteome</keyword>
<sequence>MDEVSAPSATTTTASTTRRKTRMGCGEENGATLEMLDGLVEDDAQRADPRRRRQATAKRQRIEKPVAKKKQGENEDGDGAEEEQEDEEEEEIGHSLHLSGGGNGGDGGRKRQKRAKNVLNFISYVPPAPAPSRKKNLHTAPRLLAWLRENFEAVRGTSLAKDEVYGEYLTFCQADGKDPMLPSMFGKMVHRAFPGLKSSRTGAKGKAKHCYKGFRVRAPGGKPRMTVSSTVCDDEEEEEIVEEAECDDDEELSSTRSSSTTMPSSSSSSMRPTTIPSGSSSSSSPCSSPDRANRPALGRRQVSPGGGRLNSSSPSDGYFSSPASGAAHLGRIASSPSPLTGCAPSPPFAPYLIQHHQRVLGEPHSFLDMLQTPSVPADYSLQHQPPPHPQHSLHHHQLMRSHHVGPLQRPTHHQLQRQHSGQPPTQKYPPHHPASGMPLPHAYSPSFPYVPPHYISPPTPTGKSSPSPPSATAQQPPAPANCSSTQQPQQQTLSPAQQSQQQQEDQAGPASPIDCVPSPTSEFFFPPYISPLSVPLPFLPSFSFSLPPVTPPSSSSSGGAGRGSVKGTDHRDIDDLGRDGYHSYSDSSSTASSASSSPAHDASLCYEREHTAYAQPEDGGFRMLQQHYQQPLPQQQRHQLQQQQRHQQQGYPPDPPQEQPNNGHRN</sequence>
<dbReference type="PANTHER" id="PTHR12619">
    <property type="entry name" value="RFX TRANSCRIPTION FACTOR FAMILY"/>
    <property type="match status" value="1"/>
</dbReference>
<dbReference type="AlphaFoldDB" id="L8GXJ0"/>
<feature type="compositionally biased region" description="Basic residues" evidence="2">
    <location>
        <begin position="391"/>
        <end position="403"/>
    </location>
</feature>
<evidence type="ECO:0000256" key="2">
    <source>
        <dbReference type="SAM" id="MobiDB-lite"/>
    </source>
</evidence>
<dbReference type="VEuPathDB" id="AmoebaDB:ACA1_383120"/>
<dbReference type="InterPro" id="IPR003150">
    <property type="entry name" value="DNA-bd_RFX"/>
</dbReference>
<evidence type="ECO:0000313" key="4">
    <source>
        <dbReference type="EMBL" id="ELR16801.1"/>
    </source>
</evidence>
<organism evidence="4 5">
    <name type="scientific">Acanthamoeba castellanii (strain ATCC 30010 / Neff)</name>
    <dbReference type="NCBI Taxonomy" id="1257118"/>
    <lineage>
        <taxon>Eukaryota</taxon>
        <taxon>Amoebozoa</taxon>
        <taxon>Discosea</taxon>
        <taxon>Longamoebia</taxon>
        <taxon>Centramoebida</taxon>
        <taxon>Acanthamoebidae</taxon>
        <taxon>Acanthamoeba</taxon>
    </lineage>
</organism>
<dbReference type="GeneID" id="14917520"/>
<dbReference type="Pfam" id="PF02257">
    <property type="entry name" value="RFX_DNA_binding"/>
    <property type="match status" value="1"/>
</dbReference>
<name>L8GXJ0_ACACF</name>
<dbReference type="SUPFAM" id="SSF46785">
    <property type="entry name" value="Winged helix' DNA-binding domain"/>
    <property type="match status" value="1"/>
</dbReference>
<dbReference type="PROSITE" id="PS51526">
    <property type="entry name" value="RFX_DBD"/>
    <property type="match status" value="1"/>
</dbReference>
<feature type="compositionally biased region" description="Basic residues" evidence="2">
    <location>
        <begin position="49"/>
        <end position="59"/>
    </location>
</feature>
<gene>
    <name evidence="4" type="ORF">ACA1_383120</name>
</gene>
<dbReference type="GO" id="GO:0000978">
    <property type="term" value="F:RNA polymerase II cis-regulatory region sequence-specific DNA binding"/>
    <property type="evidence" value="ECO:0007669"/>
    <property type="project" value="TreeGrafter"/>
</dbReference>
<dbReference type="InterPro" id="IPR039779">
    <property type="entry name" value="RFX-like"/>
</dbReference>
<feature type="compositionally biased region" description="Low complexity" evidence="2">
    <location>
        <begin position="254"/>
        <end position="289"/>
    </location>
</feature>
<feature type="compositionally biased region" description="Low complexity" evidence="2">
    <location>
        <begin position="1"/>
        <end position="16"/>
    </location>
</feature>
<dbReference type="Proteomes" id="UP000011083">
    <property type="component" value="Unassembled WGS sequence"/>
</dbReference>
<feature type="compositionally biased region" description="Low complexity" evidence="2">
    <location>
        <begin position="624"/>
        <end position="649"/>
    </location>
</feature>
<dbReference type="EMBL" id="KB007982">
    <property type="protein sequence ID" value="ELR16801.1"/>
    <property type="molecule type" value="Genomic_DNA"/>
</dbReference>
<dbReference type="PANTHER" id="PTHR12619:SF21">
    <property type="entry name" value="RFX-TYPE WINGED-HELIX DOMAIN-CONTAINING PROTEIN"/>
    <property type="match status" value="1"/>
</dbReference>
<feature type="domain" description="RFX-type winged-helix" evidence="3">
    <location>
        <begin position="143"/>
        <end position="218"/>
    </location>
</feature>
<feature type="compositionally biased region" description="Pro residues" evidence="2">
    <location>
        <begin position="448"/>
        <end position="460"/>
    </location>
</feature>
<dbReference type="InterPro" id="IPR036388">
    <property type="entry name" value="WH-like_DNA-bd_sf"/>
</dbReference>
<feature type="compositionally biased region" description="Low complexity" evidence="2">
    <location>
        <begin position="461"/>
        <end position="475"/>
    </location>
</feature>
<reference evidence="4 5" key="1">
    <citation type="journal article" date="2013" name="Genome Biol.">
        <title>Genome of Acanthamoeba castellanii highlights extensive lateral gene transfer and early evolution of tyrosine kinase signaling.</title>
        <authorList>
            <person name="Clarke M."/>
            <person name="Lohan A.J."/>
            <person name="Liu B."/>
            <person name="Lagkouvardos I."/>
            <person name="Roy S."/>
            <person name="Zafar N."/>
            <person name="Bertelli C."/>
            <person name="Schilde C."/>
            <person name="Kianianmomeni A."/>
            <person name="Burglin T.R."/>
            <person name="Frech C."/>
            <person name="Turcotte B."/>
            <person name="Kopec K.O."/>
            <person name="Synnott J.M."/>
            <person name="Choo C."/>
            <person name="Paponov I."/>
            <person name="Finkler A."/>
            <person name="Soon Heng Tan C."/>
            <person name="Hutchins A.P."/>
            <person name="Weinmeier T."/>
            <person name="Rattei T."/>
            <person name="Chu J.S."/>
            <person name="Gimenez G."/>
            <person name="Irimia M."/>
            <person name="Rigden D.J."/>
            <person name="Fitzpatrick D.A."/>
            <person name="Lorenzo-Morales J."/>
            <person name="Bateman A."/>
            <person name="Chiu C.H."/>
            <person name="Tang P."/>
            <person name="Hegemann P."/>
            <person name="Fromm H."/>
            <person name="Raoult D."/>
            <person name="Greub G."/>
            <person name="Miranda-Saavedra D."/>
            <person name="Chen N."/>
            <person name="Nash P."/>
            <person name="Ginger M.L."/>
            <person name="Horn M."/>
            <person name="Schaap P."/>
            <person name="Caler L."/>
            <person name="Loftus B."/>
        </authorList>
    </citation>
    <scope>NUCLEOTIDE SEQUENCE [LARGE SCALE GENOMIC DNA]</scope>
    <source>
        <strain evidence="4 5">Neff</strain>
    </source>
</reference>
<evidence type="ECO:0000313" key="5">
    <source>
        <dbReference type="Proteomes" id="UP000011083"/>
    </source>
</evidence>
<feature type="compositionally biased region" description="Basic and acidic residues" evidence="2">
    <location>
        <begin position="567"/>
        <end position="581"/>
    </location>
</feature>
<evidence type="ECO:0000256" key="1">
    <source>
        <dbReference type="ARBA" id="ARBA00023125"/>
    </source>
</evidence>
<dbReference type="GO" id="GO:0000981">
    <property type="term" value="F:DNA-binding transcription factor activity, RNA polymerase II-specific"/>
    <property type="evidence" value="ECO:0007669"/>
    <property type="project" value="TreeGrafter"/>
</dbReference>
<feature type="compositionally biased region" description="Low complexity" evidence="2">
    <location>
        <begin position="582"/>
        <end position="603"/>
    </location>
</feature>
<accession>L8GXJ0</accession>
<feature type="compositionally biased region" description="Acidic residues" evidence="2">
    <location>
        <begin position="232"/>
        <end position="252"/>
    </location>
</feature>